<sequence length="553" mass="60071">MFKHDPFLANTHSVDNQSGPLADYNLYLSDRALVNATQSLGENQRALLAEKGRTWGQADYLALGHQANLHKPIFSTHDRFGERVDCVEFHPSYHQLMGEAVTTGLHALPWQGGQSNAHQLRTALYYCHNQVEAGHCCPITMTFAAVPTLSKQPNIAAQWLPKLCSPDYDGDNKPWQQKAGITLGMAMTEKQGGSDVRANSTRAHPIGQPGGGELYELVGHKYFVSAPMSDGFLTLAHTQQGLSCFLVPRWREDGSKNPLQLQQLKQKMGNASNASAETELRGAHGWLIGEEGRGIANILEMVALTRFDCMMGSSAGQRAATAQAIHHCQHRSAFGARLVDQPLMTRVLADLALESEAALALTWRMAMALDRPDDAVEAALLRIGTAVGKYWICKRTPGHAYEAMECIGGMGVMDTGPMARLYREAPINAIWEGSGNVQCLDLLRVLQRHPECLTALWQALDTASAELPLLAPHVARMRATFQQPQAQLAPQARQLTAGLALSMQAMALITLKSPLAEAFCVSRLATHAGSQSLYGALPQGIDVAAIVKHAAPN</sequence>
<comment type="similarity">
    <text evidence="1 4">Belongs to the acyl-CoA dehydrogenase family.</text>
</comment>
<dbReference type="InterPro" id="IPR009075">
    <property type="entry name" value="AcylCo_DH/oxidase_C"/>
</dbReference>
<dbReference type="RefSeq" id="WP_183910176.1">
    <property type="nucleotide sequence ID" value="NZ_JACHXZ010000002.1"/>
</dbReference>
<dbReference type="Gene3D" id="6.10.250.600">
    <property type="match status" value="1"/>
</dbReference>
<protein>
    <submittedName>
        <fullName evidence="8">Putative acyl-CoA dehydrogenase</fullName>
    </submittedName>
</protein>
<dbReference type="Pfam" id="PF18158">
    <property type="entry name" value="AidB_N"/>
    <property type="match status" value="1"/>
</dbReference>
<keyword evidence="3 4" id="KW-0274">FAD</keyword>
<organism evidence="8 9">
    <name type="scientific">Simiduia aestuariiviva</name>
    <dbReference type="NCBI Taxonomy" id="1510459"/>
    <lineage>
        <taxon>Bacteria</taxon>
        <taxon>Pseudomonadati</taxon>
        <taxon>Pseudomonadota</taxon>
        <taxon>Gammaproteobacteria</taxon>
        <taxon>Cellvibrionales</taxon>
        <taxon>Cellvibrionaceae</taxon>
        <taxon>Simiduia</taxon>
    </lineage>
</organism>
<comment type="cofactor">
    <cofactor evidence="4">
        <name>FAD</name>
        <dbReference type="ChEBI" id="CHEBI:57692"/>
    </cofactor>
</comment>
<dbReference type="EMBL" id="JACHXZ010000002">
    <property type="protein sequence ID" value="MBB3168721.1"/>
    <property type="molecule type" value="Genomic_DNA"/>
</dbReference>
<keyword evidence="9" id="KW-1185">Reference proteome</keyword>
<dbReference type="Gene3D" id="1.20.140.10">
    <property type="entry name" value="Butyryl-CoA Dehydrogenase, subunit A, domain 3"/>
    <property type="match status" value="1"/>
</dbReference>
<dbReference type="InterPro" id="IPR009100">
    <property type="entry name" value="AcylCoA_DH/oxidase_NM_dom_sf"/>
</dbReference>
<dbReference type="Gene3D" id="2.40.110.20">
    <property type="match status" value="1"/>
</dbReference>
<evidence type="ECO:0000259" key="5">
    <source>
        <dbReference type="Pfam" id="PF00441"/>
    </source>
</evidence>
<feature type="domain" description="Acyl-CoA dehydrogenase/oxidase C-terminal" evidence="5">
    <location>
        <begin position="292"/>
        <end position="445"/>
    </location>
</feature>
<accession>A0A839UPR4</accession>
<evidence type="ECO:0000256" key="1">
    <source>
        <dbReference type="ARBA" id="ARBA00009347"/>
    </source>
</evidence>
<evidence type="ECO:0000256" key="4">
    <source>
        <dbReference type="RuleBase" id="RU362125"/>
    </source>
</evidence>
<dbReference type="Pfam" id="PF00441">
    <property type="entry name" value="Acyl-CoA_dh_1"/>
    <property type="match status" value="1"/>
</dbReference>
<dbReference type="Proteomes" id="UP000559987">
    <property type="component" value="Unassembled WGS sequence"/>
</dbReference>
<comment type="caution">
    <text evidence="8">The sequence shown here is derived from an EMBL/GenBank/DDBJ whole genome shotgun (WGS) entry which is preliminary data.</text>
</comment>
<dbReference type="GO" id="GO:0003995">
    <property type="term" value="F:acyl-CoA dehydrogenase activity"/>
    <property type="evidence" value="ECO:0007669"/>
    <property type="project" value="TreeGrafter"/>
</dbReference>
<evidence type="ECO:0000259" key="7">
    <source>
        <dbReference type="Pfam" id="PF18158"/>
    </source>
</evidence>
<dbReference type="Pfam" id="PF02770">
    <property type="entry name" value="Acyl-CoA_dh_M"/>
    <property type="match status" value="1"/>
</dbReference>
<feature type="domain" description="Acyl-CoA oxidase/dehydrogenase middle" evidence="6">
    <location>
        <begin position="184"/>
        <end position="280"/>
    </location>
</feature>
<reference evidence="8 9" key="1">
    <citation type="submission" date="2020-08" db="EMBL/GenBank/DDBJ databases">
        <title>Genomic Encyclopedia of Type Strains, Phase III (KMG-III): the genomes of soil and plant-associated and newly described type strains.</title>
        <authorList>
            <person name="Whitman W."/>
        </authorList>
    </citation>
    <scope>NUCLEOTIDE SEQUENCE [LARGE SCALE GENOMIC DNA]</scope>
    <source>
        <strain evidence="8 9">CECT 8571</strain>
    </source>
</reference>
<keyword evidence="2 4" id="KW-0285">Flavoprotein</keyword>
<proteinExistence type="inferred from homology"/>
<dbReference type="InterPro" id="IPR041504">
    <property type="entry name" value="AidB_N"/>
</dbReference>
<name>A0A839UPR4_9GAMM</name>
<dbReference type="SUPFAM" id="SSF56645">
    <property type="entry name" value="Acyl-CoA dehydrogenase NM domain-like"/>
    <property type="match status" value="1"/>
</dbReference>
<dbReference type="PANTHER" id="PTHR42707:SF3">
    <property type="entry name" value="ACYL-COA DEHYDROGENASE AIDB-RELATED"/>
    <property type="match status" value="1"/>
</dbReference>
<evidence type="ECO:0000256" key="2">
    <source>
        <dbReference type="ARBA" id="ARBA00022630"/>
    </source>
</evidence>
<evidence type="ECO:0000259" key="6">
    <source>
        <dbReference type="Pfam" id="PF02770"/>
    </source>
</evidence>
<feature type="domain" description="Adaptive response protein AidB N-terminal" evidence="7">
    <location>
        <begin position="16"/>
        <end position="169"/>
    </location>
</feature>
<dbReference type="InterPro" id="IPR006091">
    <property type="entry name" value="Acyl-CoA_Oxase/DH_mid-dom"/>
</dbReference>
<evidence type="ECO:0000313" key="9">
    <source>
        <dbReference type="Proteomes" id="UP000559987"/>
    </source>
</evidence>
<keyword evidence="4" id="KW-0560">Oxidoreductase</keyword>
<dbReference type="PANTHER" id="PTHR42707">
    <property type="entry name" value="ACYL-COA DEHYDROGENASE"/>
    <property type="match status" value="1"/>
</dbReference>
<gene>
    <name evidence="8" type="ORF">FHS30_001905</name>
</gene>
<evidence type="ECO:0000313" key="8">
    <source>
        <dbReference type="EMBL" id="MBB3168721.1"/>
    </source>
</evidence>
<dbReference type="InterPro" id="IPR052904">
    <property type="entry name" value="Acyl-CoA_dehydrogenase-like"/>
</dbReference>
<evidence type="ECO:0000256" key="3">
    <source>
        <dbReference type="ARBA" id="ARBA00022827"/>
    </source>
</evidence>
<dbReference type="InterPro" id="IPR036250">
    <property type="entry name" value="AcylCo_DH-like_C"/>
</dbReference>
<dbReference type="AlphaFoldDB" id="A0A839UPR4"/>
<dbReference type="SUPFAM" id="SSF47203">
    <property type="entry name" value="Acyl-CoA dehydrogenase C-terminal domain-like"/>
    <property type="match status" value="1"/>
</dbReference>